<name>A0A6H0Y2J6_9PEZI</name>
<feature type="compositionally biased region" description="Low complexity" evidence="4">
    <location>
        <begin position="53"/>
        <end position="74"/>
    </location>
</feature>
<evidence type="ECO:0000313" key="6">
    <source>
        <dbReference type="Proteomes" id="UP000503462"/>
    </source>
</evidence>
<dbReference type="PANTHER" id="PTHR12169:SF6">
    <property type="entry name" value="AFG1-LIKE ATPASE"/>
    <property type="match status" value="1"/>
</dbReference>
<gene>
    <name evidence="5" type="ORF">AMS68_006751</name>
</gene>
<feature type="compositionally biased region" description="Basic and acidic residues" evidence="4">
    <location>
        <begin position="528"/>
        <end position="551"/>
    </location>
</feature>
<dbReference type="InterPro" id="IPR005654">
    <property type="entry name" value="ATPase_AFG1-like"/>
</dbReference>
<evidence type="ECO:0000256" key="3">
    <source>
        <dbReference type="ARBA" id="ARBA00022840"/>
    </source>
</evidence>
<evidence type="ECO:0000256" key="1">
    <source>
        <dbReference type="ARBA" id="ARBA00010322"/>
    </source>
</evidence>
<dbReference type="InterPro" id="IPR027417">
    <property type="entry name" value="P-loop_NTPase"/>
</dbReference>
<feature type="region of interest" description="Disordered" evidence="4">
    <location>
        <begin position="520"/>
        <end position="551"/>
    </location>
</feature>
<evidence type="ECO:0000256" key="2">
    <source>
        <dbReference type="ARBA" id="ARBA00022741"/>
    </source>
</evidence>
<dbReference type="GO" id="GO:0006515">
    <property type="term" value="P:protein quality control for misfolded or incompletely synthesized proteins"/>
    <property type="evidence" value="ECO:0007669"/>
    <property type="project" value="TreeGrafter"/>
</dbReference>
<keyword evidence="3" id="KW-0067">ATP-binding</keyword>
<evidence type="ECO:0000313" key="5">
    <source>
        <dbReference type="EMBL" id="QIX01234.1"/>
    </source>
</evidence>
<accession>A0A6H0Y2J6</accession>
<dbReference type="Proteomes" id="UP000503462">
    <property type="component" value="Chromosome 4"/>
</dbReference>
<evidence type="ECO:0000256" key="4">
    <source>
        <dbReference type="SAM" id="MobiDB-lite"/>
    </source>
</evidence>
<dbReference type="PANTHER" id="PTHR12169">
    <property type="entry name" value="ATPASE N2B"/>
    <property type="match status" value="1"/>
</dbReference>
<dbReference type="NCBIfam" id="NF040713">
    <property type="entry name" value="ZapE"/>
    <property type="match status" value="1"/>
</dbReference>
<dbReference type="OrthoDB" id="548867at2759"/>
<reference evidence="5 6" key="1">
    <citation type="journal article" date="2016" name="Sci. Rep.">
        <title>Peltaster fructicola genome reveals evolution from an invasive phytopathogen to an ectophytic parasite.</title>
        <authorList>
            <person name="Xu C."/>
            <person name="Chen H."/>
            <person name="Gleason M.L."/>
            <person name="Xu J.R."/>
            <person name="Liu H."/>
            <person name="Zhang R."/>
            <person name="Sun G."/>
        </authorList>
    </citation>
    <scope>NUCLEOTIDE SEQUENCE [LARGE SCALE GENOMIC DNA]</scope>
    <source>
        <strain evidence="5 6">LNHT1506</strain>
    </source>
</reference>
<dbReference type="GO" id="GO:0005524">
    <property type="term" value="F:ATP binding"/>
    <property type="evidence" value="ECO:0007669"/>
    <property type="project" value="UniProtKB-KW"/>
</dbReference>
<feature type="region of interest" description="Disordered" evidence="4">
    <location>
        <begin position="38"/>
        <end position="76"/>
    </location>
</feature>
<protein>
    <recommendedName>
        <fullName evidence="7">AAA+ ATPase domain-containing protein</fullName>
    </recommendedName>
</protein>
<comment type="similarity">
    <text evidence="1">Belongs to the AFG1 ATPase family.</text>
</comment>
<sequence>MARPRAHQALQTLARVSRSGTTTHRQWSTICASCMAQRSNHSLVKSRRHSRPRTNSNRPNPSPTTRHYATTTSTADHGPIAEYDARVQSGRLRDDEHQRGLIQSLQDLHDRLKSYKPPKVIHPTIESLVPHKKSFLSSLFGGGEERKKLRMEPTNELPKGLYMYGDVGSGKTMLMDLFYDTLPTSIHSKTRIHFHNFMQEVHKELHKMKMQYGNEFDAIPFVAANIAEQGTVLCFDEFQCTDVADAMILRRLIESLMAHGTVLVTTSNRHPSELYKNGIQRESFVPCINLLQERLRVLNLDSTTDYRKIPRPPSGVYHSPLDPAAERHAQHWFRFLGDFEHDPPHKASHMVWGRPIDVPRASGRACRFTFQELIGKATGAADYIELVKSYDAFIVTDVPGMNYRSRDFARRFITFIDAVYEGQSKLVLTTAVPLSQLFMSRDEVGKALDTAAKDGHSTAQEVQHEGAGLDSAMRSLMDDLGLNMDMLKKSNFFSGDEEAFAFARALSRLSEMGSKDWVERGLGMESAGGKKDADDWSKTRSRWREDSYGSA</sequence>
<evidence type="ECO:0008006" key="7">
    <source>
        <dbReference type="Google" id="ProtNLM"/>
    </source>
</evidence>
<dbReference type="GO" id="GO:0005739">
    <property type="term" value="C:mitochondrion"/>
    <property type="evidence" value="ECO:0007669"/>
    <property type="project" value="TreeGrafter"/>
</dbReference>
<keyword evidence="6" id="KW-1185">Reference proteome</keyword>
<keyword evidence="2" id="KW-0547">Nucleotide-binding</keyword>
<dbReference type="SUPFAM" id="SSF52540">
    <property type="entry name" value="P-loop containing nucleoside triphosphate hydrolases"/>
    <property type="match status" value="1"/>
</dbReference>
<dbReference type="EMBL" id="CP051142">
    <property type="protein sequence ID" value="QIX01234.1"/>
    <property type="molecule type" value="Genomic_DNA"/>
</dbReference>
<proteinExistence type="inferred from homology"/>
<dbReference type="GO" id="GO:0016887">
    <property type="term" value="F:ATP hydrolysis activity"/>
    <property type="evidence" value="ECO:0007669"/>
    <property type="project" value="InterPro"/>
</dbReference>
<dbReference type="Pfam" id="PF03969">
    <property type="entry name" value="AFG1_ATPase"/>
    <property type="match status" value="1"/>
</dbReference>
<organism evidence="5 6">
    <name type="scientific">Peltaster fructicola</name>
    <dbReference type="NCBI Taxonomy" id="286661"/>
    <lineage>
        <taxon>Eukaryota</taxon>
        <taxon>Fungi</taxon>
        <taxon>Dikarya</taxon>
        <taxon>Ascomycota</taxon>
        <taxon>Pezizomycotina</taxon>
        <taxon>Dothideomycetes</taxon>
        <taxon>Dothideomycetes incertae sedis</taxon>
        <taxon>Peltaster</taxon>
    </lineage>
</organism>
<dbReference type="Gene3D" id="3.40.50.300">
    <property type="entry name" value="P-loop containing nucleotide triphosphate hydrolases"/>
    <property type="match status" value="1"/>
</dbReference>
<dbReference type="AlphaFoldDB" id="A0A6H0Y2J6"/>